<proteinExistence type="predicted"/>
<dbReference type="InterPro" id="IPR020471">
    <property type="entry name" value="AKR"/>
</dbReference>
<dbReference type="EMBL" id="CAJMWS010000320">
    <property type="protein sequence ID" value="CAE6419225.1"/>
    <property type="molecule type" value="Genomic_DNA"/>
</dbReference>
<dbReference type="CDD" id="cd19120">
    <property type="entry name" value="AKR_AKR3C2-3"/>
    <property type="match status" value="1"/>
</dbReference>
<feature type="site" description="Lowers pKa of active site Tyr" evidence="3">
    <location>
        <position position="78"/>
    </location>
</feature>
<dbReference type="InterPro" id="IPR036812">
    <property type="entry name" value="NAD(P)_OxRdtase_dom_sf"/>
</dbReference>
<dbReference type="PROSITE" id="PS00062">
    <property type="entry name" value="ALDOKETO_REDUCTASE_2"/>
    <property type="match status" value="1"/>
</dbReference>
<dbReference type="Gene3D" id="3.20.20.100">
    <property type="entry name" value="NADP-dependent oxidoreductase domain"/>
    <property type="match status" value="1"/>
</dbReference>
<feature type="binding site" evidence="2">
    <location>
        <position position="106"/>
    </location>
    <ligand>
        <name>substrate</name>
    </ligand>
</feature>
<name>A0A8H2X7F4_9AGAM</name>
<dbReference type="AlphaFoldDB" id="A0A8H2X7F4"/>
<dbReference type="InterPro" id="IPR023210">
    <property type="entry name" value="NADP_OxRdtase_dom"/>
</dbReference>
<reference evidence="5" key="1">
    <citation type="submission" date="2021-01" db="EMBL/GenBank/DDBJ databases">
        <authorList>
            <person name="Kaushik A."/>
        </authorList>
    </citation>
    <scope>NUCLEOTIDE SEQUENCE</scope>
    <source>
        <strain evidence="5">AG1-1C</strain>
    </source>
</reference>
<evidence type="ECO:0000259" key="4">
    <source>
        <dbReference type="Pfam" id="PF00248"/>
    </source>
</evidence>
<evidence type="ECO:0000256" key="2">
    <source>
        <dbReference type="PIRSR" id="PIRSR000097-2"/>
    </source>
</evidence>
<evidence type="ECO:0000256" key="1">
    <source>
        <dbReference type="PIRSR" id="PIRSR000097-1"/>
    </source>
</evidence>
<protein>
    <recommendedName>
        <fullName evidence="4">NADP-dependent oxidoreductase domain-containing protein</fullName>
    </recommendedName>
</protein>
<dbReference type="Proteomes" id="UP000663846">
    <property type="component" value="Unassembled WGS sequence"/>
</dbReference>
<dbReference type="GO" id="GO:0016652">
    <property type="term" value="F:oxidoreductase activity, acting on NAD(P)H as acceptor"/>
    <property type="evidence" value="ECO:0007669"/>
    <property type="project" value="InterPro"/>
</dbReference>
<feature type="domain" description="NADP-dependent oxidoreductase" evidence="4">
    <location>
        <begin position="20"/>
        <end position="269"/>
    </location>
</feature>
<evidence type="ECO:0000313" key="5">
    <source>
        <dbReference type="EMBL" id="CAE6419225.1"/>
    </source>
</evidence>
<gene>
    <name evidence="5" type="ORF">RDB_LOCUS83541</name>
</gene>
<organism evidence="5 6">
    <name type="scientific">Rhizoctonia solani</name>
    <dbReference type="NCBI Taxonomy" id="456999"/>
    <lineage>
        <taxon>Eukaryota</taxon>
        <taxon>Fungi</taxon>
        <taxon>Dikarya</taxon>
        <taxon>Basidiomycota</taxon>
        <taxon>Agaricomycotina</taxon>
        <taxon>Agaricomycetes</taxon>
        <taxon>Cantharellales</taxon>
        <taxon>Ceratobasidiaceae</taxon>
        <taxon>Rhizoctonia</taxon>
    </lineage>
</organism>
<evidence type="ECO:0000313" key="6">
    <source>
        <dbReference type="Proteomes" id="UP000663846"/>
    </source>
</evidence>
<dbReference type="PIRSF" id="PIRSF000097">
    <property type="entry name" value="AKR"/>
    <property type="match status" value="1"/>
</dbReference>
<dbReference type="Pfam" id="PF00248">
    <property type="entry name" value="Aldo_ket_red"/>
    <property type="match status" value="1"/>
</dbReference>
<comment type="caution">
    <text evidence="5">The sequence shown here is derived from an EMBL/GenBank/DDBJ whole genome shotgun (WGS) entry which is preliminary data.</text>
</comment>
<evidence type="ECO:0000256" key="3">
    <source>
        <dbReference type="PIRSR" id="PIRSR000097-3"/>
    </source>
</evidence>
<sequence length="287" mass="31858">MSNVHTIRLNDGTIVPTLAFGTGTALHSKDSTAAVRQAISKAGYTHIDCAESYGNEGYTAQAIQDISAPREKLFLTSKCWTKDPRKSLEKTLKELKTTYVDLYLIHSPIQTPNIAEAWKVMEDLKAEGKARSIGVSNFRVKDLKVILEVAKVIPSVNQIEMHPYVFASIQPVLELCRQHNITIESYGPLTPLIRHPGGPVDEPVKKVAARMAKGPEVGVVTEAQVLLKWAQQRTNGVVLTTSSKLDRLLEQKAALDLPPLSNEELRSIETEGAKKHYRHFMKHMDDA</sequence>
<dbReference type="PANTHER" id="PTHR11732">
    <property type="entry name" value="ALDO/KETO REDUCTASE"/>
    <property type="match status" value="1"/>
</dbReference>
<dbReference type="InterPro" id="IPR018170">
    <property type="entry name" value="Aldo/ket_reductase_CS"/>
</dbReference>
<dbReference type="PRINTS" id="PR00069">
    <property type="entry name" value="ALDKETRDTASE"/>
</dbReference>
<dbReference type="SUPFAM" id="SSF51430">
    <property type="entry name" value="NAD(P)-linked oxidoreductase"/>
    <property type="match status" value="1"/>
</dbReference>
<dbReference type="InterPro" id="IPR044494">
    <property type="entry name" value="AKR3C2/3"/>
</dbReference>
<accession>A0A8H2X7F4</accession>
<feature type="active site" description="Proton donor" evidence="1">
    <location>
        <position position="53"/>
    </location>
</feature>